<evidence type="ECO:0000313" key="2">
    <source>
        <dbReference type="EMBL" id="NYE20968.1"/>
    </source>
</evidence>
<feature type="transmembrane region" description="Helical" evidence="1">
    <location>
        <begin position="76"/>
        <end position="94"/>
    </location>
</feature>
<proteinExistence type="predicted"/>
<feature type="transmembrane region" description="Helical" evidence="1">
    <location>
        <begin position="100"/>
        <end position="118"/>
    </location>
</feature>
<name>A0A7Y9GQU8_9MICO</name>
<dbReference type="EMBL" id="JACCBV010000001">
    <property type="protein sequence ID" value="NYE20968.1"/>
    <property type="molecule type" value="Genomic_DNA"/>
</dbReference>
<keyword evidence="1" id="KW-0812">Transmembrane</keyword>
<feature type="transmembrane region" description="Helical" evidence="1">
    <location>
        <begin position="42"/>
        <end position="64"/>
    </location>
</feature>
<dbReference type="Proteomes" id="UP000576969">
    <property type="component" value="Unassembled WGS sequence"/>
</dbReference>
<feature type="transmembrane region" description="Helical" evidence="1">
    <location>
        <begin position="9"/>
        <end position="30"/>
    </location>
</feature>
<comment type="caution">
    <text evidence="2">The sequence shown here is derived from an EMBL/GenBank/DDBJ whole genome shotgun (WGS) entry which is preliminary data.</text>
</comment>
<keyword evidence="1" id="KW-1133">Transmembrane helix</keyword>
<evidence type="ECO:0000313" key="3">
    <source>
        <dbReference type="Proteomes" id="UP000576969"/>
    </source>
</evidence>
<gene>
    <name evidence="2" type="ORF">BJ991_002996</name>
</gene>
<organism evidence="2 3">
    <name type="scientific">Microbacterium immunditiarum</name>
    <dbReference type="NCBI Taxonomy" id="337480"/>
    <lineage>
        <taxon>Bacteria</taxon>
        <taxon>Bacillati</taxon>
        <taxon>Actinomycetota</taxon>
        <taxon>Actinomycetes</taxon>
        <taxon>Micrococcales</taxon>
        <taxon>Microbacteriaceae</taxon>
        <taxon>Microbacterium</taxon>
    </lineage>
</organism>
<keyword evidence="3" id="KW-1185">Reference proteome</keyword>
<evidence type="ECO:0000256" key="1">
    <source>
        <dbReference type="SAM" id="Phobius"/>
    </source>
</evidence>
<dbReference type="RefSeq" id="WP_179491296.1">
    <property type="nucleotide sequence ID" value="NZ_JACCBV010000001.1"/>
</dbReference>
<keyword evidence="1" id="KW-0472">Membrane</keyword>
<protein>
    <submittedName>
        <fullName evidence="2">Putative membrane protein</fullName>
    </submittedName>
</protein>
<sequence>MGTNTPARIAAILVGLEGLALVALAVWQIVAIVQGDTGSIESALALLVLTAVGASALLAFAVAVFRGRSWGRSGGIVFQVLILAVALGATTGAYAHPLMALAIAVPAIAALVLLILAARDAGRAKGEASESS</sequence>
<accession>A0A7Y9GQU8</accession>
<dbReference type="AlphaFoldDB" id="A0A7Y9GQU8"/>
<reference evidence="2 3" key="1">
    <citation type="submission" date="2020-07" db="EMBL/GenBank/DDBJ databases">
        <title>Sequencing the genomes of 1000 actinobacteria strains.</title>
        <authorList>
            <person name="Klenk H.-P."/>
        </authorList>
    </citation>
    <scope>NUCLEOTIDE SEQUENCE [LARGE SCALE GENOMIC DNA]</scope>
    <source>
        <strain evidence="2 3">DSM 24662</strain>
    </source>
</reference>